<reference evidence="1 2" key="1">
    <citation type="submission" date="2017-06" db="EMBL/GenBank/DDBJ databases">
        <title>Genome sequencing of cyanobaciteial culture collection at National Institute for Environmental Studies (NIES).</title>
        <authorList>
            <person name="Hirose Y."/>
            <person name="Shimura Y."/>
            <person name="Fujisawa T."/>
            <person name="Nakamura Y."/>
            <person name="Kawachi M."/>
        </authorList>
    </citation>
    <scope>NUCLEOTIDE SEQUENCE [LARGE SCALE GENOMIC DNA]</scope>
    <source>
        <strain evidence="1 2">NIES-23</strain>
    </source>
</reference>
<dbReference type="EMBL" id="AP018216">
    <property type="protein sequence ID" value="BAY68890.1"/>
    <property type="molecule type" value="Genomic_DNA"/>
</dbReference>
<gene>
    <name evidence="1" type="ORF">NIES23_16800</name>
</gene>
<protein>
    <submittedName>
        <fullName evidence="1">Uncharacterized protein</fullName>
    </submittedName>
</protein>
<name>A0A1Z4KIT6_ANAVA</name>
<evidence type="ECO:0000313" key="2">
    <source>
        <dbReference type="Proteomes" id="UP000217507"/>
    </source>
</evidence>
<organism evidence="1 2">
    <name type="scientific">Trichormus variabilis NIES-23</name>
    <dbReference type="NCBI Taxonomy" id="1973479"/>
    <lineage>
        <taxon>Bacteria</taxon>
        <taxon>Bacillati</taxon>
        <taxon>Cyanobacteriota</taxon>
        <taxon>Cyanophyceae</taxon>
        <taxon>Nostocales</taxon>
        <taxon>Nostocaceae</taxon>
        <taxon>Trichormus</taxon>
    </lineage>
</organism>
<evidence type="ECO:0000313" key="1">
    <source>
        <dbReference type="EMBL" id="BAY68890.1"/>
    </source>
</evidence>
<proteinExistence type="predicted"/>
<sequence length="61" mass="6926">MSTVEQTTNPGRIIVRYEGVGLSMLRNVKNGCIKNRPGRNNQDQKSIFVTLRNENSVLTNY</sequence>
<accession>A0A1Z4KIT6</accession>
<dbReference type="AlphaFoldDB" id="A0A1Z4KIT6"/>
<dbReference type="Proteomes" id="UP000217507">
    <property type="component" value="Chromosome"/>
</dbReference>